<keyword evidence="1" id="KW-1133">Transmembrane helix</keyword>
<gene>
    <name evidence="2" type="ORF">CFOLD11_32590</name>
</gene>
<reference evidence="2" key="1">
    <citation type="journal article" date="2023" name="Int. J. Syst. Evol. Microbiol.">
        <title>&lt;i&gt;Clostridium folliculivorans&lt;/i&gt; sp. nov., isolated from soil samples of an organic paddy in Japan.</title>
        <authorList>
            <person name="Tazawa J."/>
            <person name="Kobayashi H."/>
            <person name="Tanizawa Y."/>
            <person name="Uchino A."/>
            <person name="Tanaka F."/>
            <person name="Urashima Y."/>
            <person name="Miura S."/>
            <person name="Sakamoto M."/>
            <person name="Ohkuma M."/>
            <person name="Tohno M."/>
        </authorList>
    </citation>
    <scope>NUCLEOTIDE SEQUENCE</scope>
    <source>
        <strain evidence="2">D1-1</strain>
    </source>
</reference>
<keyword evidence="1" id="KW-0812">Transmembrane</keyword>
<keyword evidence="3" id="KW-1185">Reference proteome</keyword>
<accession>A0A9W6DBY9</accession>
<protein>
    <submittedName>
        <fullName evidence="2">Uncharacterized protein</fullName>
    </submittedName>
</protein>
<organism evidence="2 3">
    <name type="scientific">Clostridium folliculivorans</name>
    <dbReference type="NCBI Taxonomy" id="2886038"/>
    <lineage>
        <taxon>Bacteria</taxon>
        <taxon>Bacillati</taxon>
        <taxon>Bacillota</taxon>
        <taxon>Clostridia</taxon>
        <taxon>Eubacteriales</taxon>
        <taxon>Clostridiaceae</taxon>
        <taxon>Clostridium</taxon>
    </lineage>
</organism>
<comment type="caution">
    <text evidence="2">The sequence shown here is derived from an EMBL/GenBank/DDBJ whole genome shotgun (WGS) entry which is preliminary data.</text>
</comment>
<dbReference type="EMBL" id="BQXY01000005">
    <property type="protein sequence ID" value="GKU26432.1"/>
    <property type="molecule type" value="Genomic_DNA"/>
</dbReference>
<evidence type="ECO:0000256" key="1">
    <source>
        <dbReference type="SAM" id="Phobius"/>
    </source>
</evidence>
<evidence type="ECO:0000313" key="3">
    <source>
        <dbReference type="Proteomes" id="UP001057868"/>
    </source>
</evidence>
<feature type="transmembrane region" description="Helical" evidence="1">
    <location>
        <begin position="15"/>
        <end position="36"/>
    </location>
</feature>
<sequence>MSIKPRYFNSINNNVVIWELLNNLFITYIINTIYWLHKSIVHDNKQIFNLKGETYEEI</sequence>
<evidence type="ECO:0000313" key="2">
    <source>
        <dbReference type="EMBL" id="GKU26432.1"/>
    </source>
</evidence>
<dbReference type="AlphaFoldDB" id="A0A9W6DBY9"/>
<name>A0A9W6DBY9_9CLOT</name>
<proteinExistence type="predicted"/>
<dbReference type="Proteomes" id="UP001057868">
    <property type="component" value="Unassembled WGS sequence"/>
</dbReference>
<keyword evidence="1" id="KW-0472">Membrane</keyword>